<organism evidence="10 11">
    <name type="scientific">Bos mutus</name>
    <name type="common">wild yak</name>
    <dbReference type="NCBI Taxonomy" id="72004"/>
    <lineage>
        <taxon>Eukaryota</taxon>
        <taxon>Metazoa</taxon>
        <taxon>Chordata</taxon>
        <taxon>Craniata</taxon>
        <taxon>Vertebrata</taxon>
        <taxon>Euteleostomi</taxon>
        <taxon>Mammalia</taxon>
        <taxon>Eutheria</taxon>
        <taxon>Laurasiatheria</taxon>
        <taxon>Artiodactyla</taxon>
        <taxon>Ruminantia</taxon>
        <taxon>Pecora</taxon>
        <taxon>Bovidae</taxon>
        <taxon>Bovinae</taxon>
        <taxon>Bos</taxon>
    </lineage>
</organism>
<evidence type="ECO:0000256" key="3">
    <source>
        <dbReference type="ARBA" id="ARBA00006054"/>
    </source>
</evidence>
<feature type="domain" description="Lactate/malate dehydrogenase C-terminal" evidence="9">
    <location>
        <begin position="603"/>
        <end position="765"/>
    </location>
</feature>
<evidence type="ECO:0000259" key="9">
    <source>
        <dbReference type="Pfam" id="PF02866"/>
    </source>
</evidence>
<keyword evidence="5 7" id="KW-0560">Oxidoreductase</keyword>
<dbReference type="PROSITE" id="PS00064">
    <property type="entry name" value="L_LDH"/>
    <property type="match status" value="2"/>
</dbReference>
<dbReference type="CDD" id="cd05293">
    <property type="entry name" value="LDH_1"/>
    <property type="match status" value="2"/>
</dbReference>
<dbReference type="EMBL" id="VBQZ03000050">
    <property type="protein sequence ID" value="MXQ88916.1"/>
    <property type="molecule type" value="Genomic_DNA"/>
</dbReference>
<dbReference type="InterPro" id="IPR036291">
    <property type="entry name" value="NAD(P)-bd_dom_sf"/>
</dbReference>
<dbReference type="InterPro" id="IPR015955">
    <property type="entry name" value="Lactate_DH/Glyco_Ohase_4_C"/>
</dbReference>
<evidence type="ECO:0000256" key="5">
    <source>
        <dbReference type="ARBA" id="ARBA00023002"/>
    </source>
</evidence>
<dbReference type="UniPathway" id="UPA00554">
    <property type="reaction ID" value="UER00611"/>
</dbReference>
<accession>A0A6B0RLT0</accession>
<evidence type="ECO:0000256" key="6">
    <source>
        <dbReference type="ARBA" id="ARBA00023027"/>
    </source>
</evidence>
<name>A0A6B0RLT0_9CETA</name>
<dbReference type="PRINTS" id="PR00086">
    <property type="entry name" value="LLDHDRGNASE"/>
</dbReference>
<dbReference type="InterPro" id="IPR018177">
    <property type="entry name" value="L-lactate_DH_AS"/>
</dbReference>
<evidence type="ECO:0000259" key="8">
    <source>
        <dbReference type="Pfam" id="PF00056"/>
    </source>
</evidence>
<dbReference type="NCBIfam" id="TIGR01771">
    <property type="entry name" value="L-LDH-NAD"/>
    <property type="match status" value="2"/>
</dbReference>
<gene>
    <name evidence="10" type="ORF">E5288_WYG012257</name>
</gene>
<dbReference type="SUPFAM" id="SSF56327">
    <property type="entry name" value="LDH C-terminal domain-like"/>
    <property type="match status" value="2"/>
</dbReference>
<keyword evidence="6 7" id="KW-0520">NAD</keyword>
<dbReference type="Pfam" id="PF00056">
    <property type="entry name" value="Ldh_1_N"/>
    <property type="match status" value="2"/>
</dbReference>
<dbReference type="InterPro" id="IPR022383">
    <property type="entry name" value="Lactate/malate_DH_C"/>
</dbReference>
<proteinExistence type="inferred from homology"/>
<evidence type="ECO:0000256" key="4">
    <source>
        <dbReference type="ARBA" id="ARBA00022490"/>
    </source>
</evidence>
<dbReference type="EC" id="1.1.1.27" evidence="7"/>
<dbReference type="FunFam" id="3.90.110.10:FF:000003">
    <property type="entry name" value="L-lactate dehydrogenase A chain"/>
    <property type="match status" value="2"/>
</dbReference>
<evidence type="ECO:0000256" key="2">
    <source>
        <dbReference type="ARBA" id="ARBA00004843"/>
    </source>
</evidence>
<keyword evidence="11" id="KW-1185">Reference proteome</keyword>
<dbReference type="Pfam" id="PF02866">
    <property type="entry name" value="Ldh_1_C"/>
    <property type="match status" value="2"/>
</dbReference>
<protein>
    <recommendedName>
        <fullName evidence="7">L-lactate dehydrogenase</fullName>
        <ecNumber evidence="7">1.1.1.27</ecNumber>
    </recommendedName>
</protein>
<dbReference type="Gene3D" id="3.90.110.10">
    <property type="entry name" value="Lactate dehydrogenase/glycoside hydrolase, family 4, C-terminal"/>
    <property type="match status" value="2"/>
</dbReference>
<comment type="similarity">
    <text evidence="3">Belongs to the LDH/MDH superfamily. LDH family.</text>
</comment>
<dbReference type="FunFam" id="3.40.50.720:FF:000029">
    <property type="entry name" value="L-lactate dehydrogenase A chain"/>
    <property type="match status" value="2"/>
</dbReference>
<dbReference type="GO" id="GO:0005737">
    <property type="term" value="C:cytoplasm"/>
    <property type="evidence" value="ECO:0007669"/>
    <property type="project" value="UniProtKB-SubCell"/>
</dbReference>
<dbReference type="InterPro" id="IPR001557">
    <property type="entry name" value="L-lactate/malate_DH"/>
</dbReference>
<dbReference type="SUPFAM" id="SSF51735">
    <property type="entry name" value="NAD(P)-binding Rossmann-fold domains"/>
    <property type="match status" value="2"/>
</dbReference>
<feature type="domain" description="Lactate/malate dehydrogenase N-terminal" evidence="8">
    <location>
        <begin position="51"/>
        <end position="189"/>
    </location>
</feature>
<evidence type="ECO:0000256" key="7">
    <source>
        <dbReference type="RuleBase" id="RU000496"/>
    </source>
</evidence>
<dbReference type="AlphaFoldDB" id="A0A6B0RLT0"/>
<dbReference type="Gene3D" id="3.40.50.720">
    <property type="entry name" value="NAD(P)-binding Rossmann-like Domain"/>
    <property type="match status" value="2"/>
</dbReference>
<dbReference type="InterPro" id="IPR001236">
    <property type="entry name" value="Lactate/malate_DH_N"/>
</dbReference>
<dbReference type="NCBIfam" id="NF000824">
    <property type="entry name" value="PRK00066.1"/>
    <property type="match status" value="1"/>
</dbReference>
<feature type="domain" description="Lactate/malate dehydrogenase N-terminal" evidence="8">
    <location>
        <begin position="461"/>
        <end position="599"/>
    </location>
</feature>
<dbReference type="GO" id="GO:0004459">
    <property type="term" value="F:L-lactate dehydrogenase (NAD+) activity"/>
    <property type="evidence" value="ECO:0007669"/>
    <property type="project" value="UniProtKB-EC"/>
</dbReference>
<evidence type="ECO:0000313" key="11">
    <source>
        <dbReference type="Proteomes" id="UP000322234"/>
    </source>
</evidence>
<comment type="catalytic activity">
    <reaction evidence="7">
        <text>(S)-lactate + NAD(+) = pyruvate + NADH + H(+)</text>
        <dbReference type="Rhea" id="RHEA:23444"/>
        <dbReference type="ChEBI" id="CHEBI:15361"/>
        <dbReference type="ChEBI" id="CHEBI:15378"/>
        <dbReference type="ChEBI" id="CHEBI:16651"/>
        <dbReference type="ChEBI" id="CHEBI:57540"/>
        <dbReference type="ChEBI" id="CHEBI:57945"/>
        <dbReference type="EC" id="1.1.1.27"/>
    </reaction>
</comment>
<sequence>MSKPSGGYTYTQTSVLFFHAKVPLGSKSKMATLKDQLIQNLLKEEHVPQNKITIVGVGAVGMACAISILMKDLADEVALVDVMEDKLKGEMMDLQHGSLFLRTPKIVSGKDYNVTANSRLVIITAGARQQEGESRLNLVQRNVNIFKFIIPNIVKYSPNCKLLVVSNPVDILTYVAWKISGFPKNRVIGSGCNLDSARFRYLMGERLGVHPLSCHGWILGEHGDSSVPVWSGVNVAGVSLKNLHPELGTDADKEQWKAVHKQVVDSAYEVIKLKGYTSWAIGLSVADLAESIMKNLRRVHPISTMIKGLYGIKEDVFLSVPCILGQNGISDVVKVTLTHEEEASFRSIVLRMLVLAGPLVNRRCSPESSFPRRLRACPLAPQSLRPTKIPYTKITTTRQHVLTNPLTPKAKPLPMRLRTRRPWGGACVLTEKRRACVLKMSSVKEQLIENLIEEDEVSQSKITIVGTGAVGMACAICILLKDLADELALVDVVTDKLKGETMDLQHGSLFFNTPKIVSGKDYTVSANSKLVIITAGARQQEGESRLNLVQRNVDIMKSVIPAIVQNSPDCKMLIVSNPVDILTYVVWKLSGLPATRVIGSGCNLDSARFRYLIGQKLGVHPSSCHGWIIGEHGDSSVPLWSGVNVAGVALKSLDPKLGSDSDKDSWKNIHKEVVGSAYEIIKLKGYTSWGIGLSVTDLVKSILKNLRRVHPVSTMVKGSYGIKEEIFLSIPCVLGRNGVSDVVKVNLNSEEEALLKKSASTLWNVQKDLKF</sequence>
<feature type="domain" description="Lactate/malate dehydrogenase C-terminal" evidence="9">
    <location>
        <begin position="193"/>
        <end position="347"/>
    </location>
</feature>
<dbReference type="GO" id="GO:0006089">
    <property type="term" value="P:lactate metabolic process"/>
    <property type="evidence" value="ECO:0007669"/>
    <property type="project" value="TreeGrafter"/>
</dbReference>
<reference evidence="10" key="1">
    <citation type="submission" date="2019-10" db="EMBL/GenBank/DDBJ databases">
        <title>The sequence and de novo assembly of the wild yak genome.</title>
        <authorList>
            <person name="Liu Y."/>
        </authorList>
    </citation>
    <scope>NUCLEOTIDE SEQUENCE [LARGE SCALE GENOMIC DNA]</scope>
    <source>
        <strain evidence="10">WY2019</strain>
    </source>
</reference>
<dbReference type="Proteomes" id="UP000322234">
    <property type="component" value="Unassembled WGS sequence"/>
</dbReference>
<keyword evidence="4" id="KW-0963">Cytoplasm</keyword>
<comment type="caution">
    <text evidence="10">The sequence shown here is derived from an EMBL/GenBank/DDBJ whole genome shotgun (WGS) entry which is preliminary data.</text>
</comment>
<dbReference type="PANTHER" id="PTHR43128">
    <property type="entry name" value="L-2-HYDROXYCARBOXYLATE DEHYDROGENASE (NAD(P)(+))"/>
    <property type="match status" value="1"/>
</dbReference>
<dbReference type="InterPro" id="IPR011304">
    <property type="entry name" value="L-lactate_DH"/>
</dbReference>
<evidence type="ECO:0000313" key="10">
    <source>
        <dbReference type="EMBL" id="MXQ88916.1"/>
    </source>
</evidence>
<dbReference type="HAMAP" id="MF_00488">
    <property type="entry name" value="Lactate_dehydrog"/>
    <property type="match status" value="2"/>
</dbReference>
<dbReference type="PANTHER" id="PTHR43128:SF10">
    <property type="entry name" value="L-LACTATE DEHYDROGENASE A CHAIN"/>
    <property type="match status" value="1"/>
</dbReference>
<evidence type="ECO:0000256" key="1">
    <source>
        <dbReference type="ARBA" id="ARBA00004496"/>
    </source>
</evidence>
<comment type="pathway">
    <text evidence="2 7">Fermentation; pyruvate fermentation to lactate; (S)-lactate from pyruvate: step 1/1.</text>
</comment>
<comment type="subcellular location">
    <subcellularLocation>
        <location evidence="1">Cytoplasm</location>
    </subcellularLocation>
</comment>